<dbReference type="OrthoDB" id="430044at2759"/>
<evidence type="ECO:0000256" key="3">
    <source>
        <dbReference type="ARBA" id="ARBA00022473"/>
    </source>
</evidence>
<dbReference type="InterPro" id="IPR039005">
    <property type="entry name" value="CSPG_rpt"/>
</dbReference>
<sequence>MEPFRKCCVLAMMCVLLRCNSPSIVRVNPVIKAVKGQSVFLSAEDLQFSVPGQKDACKLEVVMNEPITQRVGKLSPQVFDCHFLPHEVKYTHNGCPILDEDEVMLRVYRFTENETFTRTYTLQVKLLEPDCNIIKMGSMALEVPEFYGLSNVIDKNVLTFDYNRKINLECTIRTTSLETLLPSHGQVVTGEPEKEWPRGDQPHSFFLRPNHRTDPRCRSGGCLTGLKKISTVLKVSCEEFLTMGVRYQHLSPPSPNVDYIPIRLDLTDTRSKSIYKSEYAWIPVHIRTAFPNQIPKAAFMPSFILEVDQFILTPLTTATLDAEDSETPKNLLIFNITRPPLQGFITHLSDHTKSITSFTRKDLNEMQIAYQPPNSSHTEKRNYEVEFEIHDVFFERSSRVTVRIFIRTADTNAPRVSWNMGLDLLEGQSRPITWEQFQIVDNNDINAVRLVIVDGLQHGRITVKGGKGFMFTVDDIKAGAVCYHHDDSDSMKDFVVFRIFDGHYSIRHKFPINILPKDDSPPFLITNVAIELCEGQTVLIQASMLQASDMDSSDDYIHFNITRPSQAGEIVKKPGADAIGYPVTGFLQRDLFNGIIYYHHLGGEIFEDSFEFVLSDSHDPPNLSEPQTVIMHITPVDDQLPKEATGTIRHLVVKETEIIHLTRKQLHFVDMESPERELLYTISTPPFFTSADGHLDGGKLIMVDTLPKLVKDPTVPMLRSFTQHAVNHLKVAFMPPMLDIGPDPQHVQFVFSVSSQHGGTLHGICFNITILPVDNQAPEVFTNYLEVEEGGMCTVTIGHILISDVDTKEENIKVQLKRRPLYGAMQLDGFVMKEGDIFTVGDLGISKLRYQHDGSEVLHDDFVCAATDGANSAEFILQVKILPVNDEPPIMKVDLIPILHCPEGEKAAITSQYLYATDADSDDSKLMFMIARQPRHGVVQKEGTTVDHFSQSDVVSGTVTYQHTRGEIGLKPCFDTISLIVSDGEGSPMINTCCYEESLSPPVPHHDSFPVYDLNITVFPVDNQPPSITIGTMYIVDEGFSAPITSDHLFVNDPDTEMVNLEIILVSPPQFGYIENTLPSPGFEKSNVGISIASFQWMHLEALHINYVQSRHQRMEPTTDHFMLCASDGKHHSTEIPFQVIINPTNDEVPEFLARNFTVQEGQMKELDPSIINVVDLDIPQNYLTFVVTQQPHHGLILNGVYDHDITRYKRLINSHQIHELPVHDFSMDLLTHGMKLMYLHDDSENLADEFTILLSDGKHKVLRTISVDVIPVNDEKPVLVKNDELEVKMSETCIISSAVLSAEDSDTSRERIQYVFERMTDNGHLQSKVGENWVTLQVGMRCTQEDIDKNLIRYVHTGALGSKSRDSFSFHLWDGENQSPALHFHITVKDTEKGNIAVFVRSLSVLKGDRGIFTTDILLAMDGTDRPEELLYVISSPPKYGQVEYIGYPGVPITSFSQMDVAAQVICYVHTSKTAAVKDIFRFFVSNGLRSKHGTFEITLESTDQALPDVSRNRGLRLLEGAMALISPDVLQLSDPDTPSQNLTFLLVQVPQHGQLYRRGSILLQHSFTQQDVDSMDIAYKHGGGDVQIDSFTFTATDCSNQGFTVDGQEPVEPVVFTIQIETLDRIAPRITHLRCPSEVEHLKDGRHGIYITSRVLKASDPDTEDDKIIFNIVRGPRFGYLENATSGGFIQERFTQKDLNGKVILYIINPSLDLTSDDLEVQISDPIGNTAAPQILELTWSCIEWLQDEYDVCETTEMLPLKIIRRGNPTDSAFVAVKVNEISAVLGKDFSPSPSRLIQFDPGVSARTWNVAITHDGLEEEEEVFEVLLNSPVNAVLGTRTKAIVKIVDPRGGQCSSLHLSNPKKNIWGTGTLFPASTVSRPSGPGAFQLEEISLSSPKETTMTHNRGDLPQEFDSLSLARRRLRVNGNGNTVHPSSVFRNETNVIFKYHGIVSLQVEDDVSPSNLSKAKEIVANQGWAKWEAAPSLNIDVPQADKAVLMTASRHRTQDQSLLFPKKCTPDIKGLLHFQENIQKLFQCDGISWKVWHASDKVRIIEEKHDWDISAKKCPSGWTHHSDSCYFLVTKQKANWNTAARACREQYLGILVTVVSQKQMEWLWDFSGRKPFWIGLNDQTRANHWEWSSGEPVTYTNWRRGWPHPARKRSSCTLVYRRGKWQTKDCRKGKGHHYVCSRKL</sequence>
<dbReference type="InterPro" id="IPR016186">
    <property type="entry name" value="C-type_lectin-like/link_sf"/>
</dbReference>
<proteinExistence type="inferred from homology"/>
<keyword evidence="9" id="KW-0677">Repeat</keyword>
<evidence type="ECO:0000256" key="15">
    <source>
        <dbReference type="ARBA" id="ARBA00058451"/>
    </source>
</evidence>
<dbReference type="GO" id="GO:0030246">
    <property type="term" value="F:carbohydrate binding"/>
    <property type="evidence" value="ECO:0007669"/>
    <property type="project" value="UniProtKB-KW"/>
</dbReference>
<evidence type="ECO:0000256" key="4">
    <source>
        <dbReference type="ARBA" id="ARBA00022525"/>
    </source>
</evidence>
<feature type="repeat" description="CSPG" evidence="19">
    <location>
        <begin position="413"/>
        <end position="500"/>
    </location>
</feature>
<dbReference type="GO" id="GO:0007154">
    <property type="term" value="P:cell communication"/>
    <property type="evidence" value="ECO:0007669"/>
    <property type="project" value="InterPro"/>
</dbReference>
<evidence type="ECO:0000256" key="19">
    <source>
        <dbReference type="PROSITE-ProRule" id="PRU01201"/>
    </source>
</evidence>
<dbReference type="Proteomes" id="UP000515159">
    <property type="component" value="Chromosome 1"/>
</dbReference>
<evidence type="ECO:0000313" key="22">
    <source>
        <dbReference type="Proteomes" id="UP000515159"/>
    </source>
</evidence>
<dbReference type="GeneID" id="117347728"/>
<evidence type="ECO:0000256" key="20">
    <source>
        <dbReference type="SAM" id="SignalP"/>
    </source>
</evidence>
<keyword evidence="13" id="KW-1015">Disulfide bond</keyword>
<keyword evidence="14" id="KW-0325">Glycoprotein</keyword>
<evidence type="ECO:0000256" key="9">
    <source>
        <dbReference type="ARBA" id="ARBA00022737"/>
    </source>
</evidence>
<keyword evidence="10" id="KW-0106">Calcium</keyword>
<feature type="repeat" description="CSPG" evidence="19">
    <location>
        <begin position="521"/>
        <end position="615"/>
    </location>
</feature>
<feature type="repeat" description="CSPG" evidence="19">
    <location>
        <begin position="1630"/>
        <end position="1726"/>
    </location>
</feature>
<dbReference type="SMART" id="SM00034">
    <property type="entry name" value="CLECT"/>
    <property type="match status" value="1"/>
</dbReference>
<evidence type="ECO:0000256" key="5">
    <source>
        <dbReference type="ARBA" id="ARBA00022530"/>
    </source>
</evidence>
<keyword evidence="4" id="KW-0964">Secreted</keyword>
<dbReference type="PANTHER" id="PTHR45739">
    <property type="entry name" value="MATRIX PROTEIN, PUTATIVE-RELATED"/>
    <property type="match status" value="1"/>
</dbReference>
<organism evidence="22 23">
    <name type="scientific">Geotrypetes seraphini</name>
    <name type="common">Gaboon caecilian</name>
    <name type="synonym">Caecilia seraphini</name>
    <dbReference type="NCBI Taxonomy" id="260995"/>
    <lineage>
        <taxon>Eukaryota</taxon>
        <taxon>Metazoa</taxon>
        <taxon>Chordata</taxon>
        <taxon>Craniata</taxon>
        <taxon>Vertebrata</taxon>
        <taxon>Euteleostomi</taxon>
        <taxon>Amphibia</taxon>
        <taxon>Gymnophiona</taxon>
        <taxon>Geotrypetes</taxon>
    </lineage>
</organism>
<evidence type="ECO:0000256" key="6">
    <source>
        <dbReference type="ARBA" id="ARBA00022723"/>
    </source>
</evidence>
<keyword evidence="8" id="KW-0430">Lectin</keyword>
<dbReference type="PROSITE" id="PS51854">
    <property type="entry name" value="CSPG"/>
    <property type="match status" value="12"/>
</dbReference>
<dbReference type="PROSITE" id="PS50041">
    <property type="entry name" value="C_TYPE_LECTIN_2"/>
    <property type="match status" value="1"/>
</dbReference>
<evidence type="ECO:0000256" key="17">
    <source>
        <dbReference type="ARBA" id="ARBA00074560"/>
    </source>
</evidence>
<evidence type="ECO:0000259" key="21">
    <source>
        <dbReference type="PROSITE" id="PS50041"/>
    </source>
</evidence>
<evidence type="ECO:0000256" key="7">
    <source>
        <dbReference type="ARBA" id="ARBA00022729"/>
    </source>
</evidence>
<feature type="chain" id="PRO_5028309754" description="FRAS1-related extracellular matrix protein 1" evidence="20">
    <location>
        <begin position="20"/>
        <end position="2196"/>
    </location>
</feature>
<name>A0A6P8NGC6_GEOSA</name>
<keyword evidence="12" id="KW-0130">Cell adhesion</keyword>
<keyword evidence="5" id="KW-0272">Extracellular matrix</keyword>
<protein>
    <recommendedName>
        <fullName evidence="17">FRAS1-related extracellular matrix protein 1</fullName>
    </recommendedName>
    <alternativeName>
        <fullName evidence="18">Protein QBRICK</fullName>
    </alternativeName>
</protein>
<feature type="repeat" description="CSPG" evidence="19">
    <location>
        <begin position="1277"/>
        <end position="1374"/>
    </location>
</feature>
<gene>
    <name evidence="23" type="primary">FREM1</name>
</gene>
<dbReference type="SUPFAM" id="SSF141072">
    <property type="entry name" value="CalX-like"/>
    <property type="match status" value="1"/>
</dbReference>
<feature type="repeat" description="CSPG" evidence="19">
    <location>
        <begin position="1395"/>
        <end position="1487"/>
    </location>
</feature>
<dbReference type="InterPro" id="IPR051561">
    <property type="entry name" value="FRAS1_ECM"/>
</dbReference>
<feature type="repeat" description="CSPG" evidence="19">
    <location>
        <begin position="1148"/>
        <end position="1256"/>
    </location>
</feature>
<dbReference type="Pfam" id="PF19309">
    <property type="entry name" value="Frem_N"/>
    <property type="match status" value="1"/>
</dbReference>
<evidence type="ECO:0000256" key="12">
    <source>
        <dbReference type="ARBA" id="ARBA00022889"/>
    </source>
</evidence>
<keyword evidence="6" id="KW-0479">Metal-binding</keyword>
<feature type="domain" description="C-type lectin" evidence="21">
    <location>
        <begin position="2077"/>
        <end position="2184"/>
    </location>
</feature>
<dbReference type="RefSeq" id="XP_033774927.1">
    <property type="nucleotide sequence ID" value="XM_033919036.1"/>
</dbReference>
<feature type="repeat" description="CSPG" evidence="19">
    <location>
        <begin position="642"/>
        <end position="754"/>
    </location>
</feature>
<dbReference type="CTD" id="158326"/>
<feature type="repeat" description="CSPG" evidence="19">
    <location>
        <begin position="296"/>
        <end position="388"/>
    </location>
</feature>
<dbReference type="InterPro" id="IPR003644">
    <property type="entry name" value="Calx_beta"/>
</dbReference>
<evidence type="ECO:0000256" key="1">
    <source>
        <dbReference type="ARBA" id="ARBA00004302"/>
    </source>
</evidence>
<keyword evidence="22" id="KW-1185">Reference proteome</keyword>
<dbReference type="InterPro" id="IPR045658">
    <property type="entry name" value="FRAS1-rel_N"/>
</dbReference>
<dbReference type="InterPro" id="IPR001304">
    <property type="entry name" value="C-type_lectin-like"/>
</dbReference>
<dbReference type="Gene3D" id="3.10.100.10">
    <property type="entry name" value="Mannose-Binding Protein A, subunit A"/>
    <property type="match status" value="1"/>
</dbReference>
<evidence type="ECO:0000256" key="16">
    <source>
        <dbReference type="ARBA" id="ARBA00065340"/>
    </source>
</evidence>
<dbReference type="Pfam" id="PF16184">
    <property type="entry name" value="Cadherin_3"/>
    <property type="match status" value="11"/>
</dbReference>
<evidence type="ECO:0000313" key="23">
    <source>
        <dbReference type="RefSeq" id="XP_033774927.1"/>
    </source>
</evidence>
<dbReference type="PANTHER" id="PTHR45739:SF7">
    <property type="entry name" value="FRAS1-RELATED EXTRACELLULAR MATRIX PROTEIN 1"/>
    <property type="match status" value="1"/>
</dbReference>
<feature type="repeat" description="CSPG" evidence="19">
    <location>
        <begin position="1508"/>
        <end position="1598"/>
    </location>
</feature>
<accession>A0A6P8NGC6</accession>
<evidence type="ECO:0000256" key="2">
    <source>
        <dbReference type="ARBA" id="ARBA00005529"/>
    </source>
</evidence>
<comment type="similarity">
    <text evidence="2">Belongs to the FRAS1 family.</text>
</comment>
<feature type="signal peptide" evidence="20">
    <location>
        <begin position="1"/>
        <end position="19"/>
    </location>
</feature>
<dbReference type="GO" id="GO:0046872">
    <property type="term" value="F:metal ion binding"/>
    <property type="evidence" value="ECO:0007669"/>
    <property type="project" value="UniProtKB-KW"/>
</dbReference>
<dbReference type="InParanoid" id="A0A6P8NGC6"/>
<dbReference type="Pfam" id="PF00059">
    <property type="entry name" value="Lectin_C"/>
    <property type="match status" value="1"/>
</dbReference>
<keyword evidence="11" id="KW-0084">Basement membrane</keyword>
<dbReference type="KEGG" id="gsh:117347728"/>
<evidence type="ECO:0000256" key="10">
    <source>
        <dbReference type="ARBA" id="ARBA00022837"/>
    </source>
</evidence>
<reference evidence="23" key="1">
    <citation type="submission" date="2025-08" db="UniProtKB">
        <authorList>
            <consortium name="RefSeq"/>
        </authorList>
    </citation>
    <scope>IDENTIFICATION</scope>
</reference>
<evidence type="ECO:0000256" key="8">
    <source>
        <dbReference type="ARBA" id="ARBA00022734"/>
    </source>
</evidence>
<keyword evidence="7 20" id="KW-0732">Signal</keyword>
<dbReference type="Gene3D" id="2.60.40.2030">
    <property type="match status" value="1"/>
</dbReference>
<dbReference type="FunCoup" id="A0A6P8NGC6">
    <property type="interactions" value="99"/>
</dbReference>
<dbReference type="SUPFAM" id="SSF56436">
    <property type="entry name" value="C-type lectin-like"/>
    <property type="match status" value="1"/>
</dbReference>
<feature type="repeat" description="CSPG" evidence="19">
    <location>
        <begin position="887"/>
        <end position="982"/>
    </location>
</feature>
<evidence type="ECO:0000256" key="18">
    <source>
        <dbReference type="ARBA" id="ARBA00081243"/>
    </source>
</evidence>
<dbReference type="Pfam" id="PF03160">
    <property type="entry name" value="Calx-beta"/>
    <property type="match status" value="1"/>
</dbReference>
<dbReference type="CDD" id="cd00037">
    <property type="entry name" value="CLECT"/>
    <property type="match status" value="1"/>
</dbReference>
<comment type="subunit">
    <text evidence="16">Interacts with FREM2.</text>
</comment>
<feature type="repeat" description="CSPG" evidence="19">
    <location>
        <begin position="776"/>
        <end position="867"/>
    </location>
</feature>
<evidence type="ECO:0000256" key="13">
    <source>
        <dbReference type="ARBA" id="ARBA00023157"/>
    </source>
</evidence>
<dbReference type="GO" id="GO:0016020">
    <property type="term" value="C:membrane"/>
    <property type="evidence" value="ECO:0007669"/>
    <property type="project" value="InterPro"/>
</dbReference>
<dbReference type="FunFam" id="3.10.100.10:FF:000081">
    <property type="entry name" value="FRAS1 related extracellular matrix 1"/>
    <property type="match status" value="1"/>
</dbReference>
<dbReference type="InterPro" id="IPR016187">
    <property type="entry name" value="CTDL_fold"/>
</dbReference>
<dbReference type="InterPro" id="IPR038081">
    <property type="entry name" value="CalX-like_sf"/>
</dbReference>
<comment type="subcellular location">
    <subcellularLocation>
        <location evidence="1">Secreted</location>
        <location evidence="1">Extracellular space</location>
        <location evidence="1">Extracellular matrix</location>
        <location evidence="1">Basement membrane</location>
    </subcellularLocation>
</comment>
<comment type="function">
    <text evidence="15">Extracellular matrix protein that plays a role in epidermal differentiation and is required for epidermal adhesion during embryonic development.</text>
</comment>
<keyword evidence="3" id="KW-0217">Developmental protein</keyword>
<feature type="repeat" description="CSPG" evidence="19">
    <location>
        <begin position="1025"/>
        <end position="1127"/>
    </location>
</feature>
<dbReference type="GO" id="GO:0005604">
    <property type="term" value="C:basement membrane"/>
    <property type="evidence" value="ECO:0007669"/>
    <property type="project" value="UniProtKB-SubCell"/>
</dbReference>
<dbReference type="GO" id="GO:0009653">
    <property type="term" value="P:anatomical structure morphogenesis"/>
    <property type="evidence" value="ECO:0007669"/>
    <property type="project" value="TreeGrafter"/>
</dbReference>
<dbReference type="GO" id="GO:0007155">
    <property type="term" value="P:cell adhesion"/>
    <property type="evidence" value="ECO:0007669"/>
    <property type="project" value="UniProtKB-KW"/>
</dbReference>
<evidence type="ECO:0000256" key="14">
    <source>
        <dbReference type="ARBA" id="ARBA00023180"/>
    </source>
</evidence>
<evidence type="ECO:0000256" key="11">
    <source>
        <dbReference type="ARBA" id="ARBA00022869"/>
    </source>
</evidence>